<sequence>MSATPAGQRAGKIMLMLAWVAALALATHFFGVWEQRQVNPNPQPESVHGRDYIEVRLASARGGHYRLNGQINGQAVTFLIDTGATAVAIPRELGNRLGLEPGAPVALSTANGIAEGRRTRLASLQLGDIRLQDVAAILAPNMPDNEVLLGMSALKQLEFTQRDGTLVLRQSTR</sequence>
<name>A0A7X0BNY8_9PSED</name>
<proteinExistence type="predicted"/>
<dbReference type="RefSeq" id="WP_260407026.1">
    <property type="nucleotide sequence ID" value="NZ_JACHLL010000001.1"/>
</dbReference>
<comment type="caution">
    <text evidence="1">The sequence shown here is derived from an EMBL/GenBank/DDBJ whole genome shotgun (WGS) entry which is preliminary data.</text>
</comment>
<dbReference type="Gene3D" id="2.40.70.10">
    <property type="entry name" value="Acid Proteases"/>
    <property type="match status" value="1"/>
</dbReference>
<evidence type="ECO:0000313" key="2">
    <source>
        <dbReference type="Proteomes" id="UP000557193"/>
    </source>
</evidence>
<dbReference type="SUPFAM" id="SSF50630">
    <property type="entry name" value="Acid proteases"/>
    <property type="match status" value="1"/>
</dbReference>
<protein>
    <submittedName>
        <fullName evidence="1">Aspartyl protease family protein</fullName>
    </submittedName>
</protein>
<dbReference type="Proteomes" id="UP000557193">
    <property type="component" value="Unassembled WGS sequence"/>
</dbReference>
<keyword evidence="2" id="KW-1185">Reference proteome</keyword>
<reference evidence="1 2" key="1">
    <citation type="submission" date="2020-08" db="EMBL/GenBank/DDBJ databases">
        <title>Functional genomics of gut bacteria from endangered species of beetles.</title>
        <authorList>
            <person name="Carlos-Shanley C."/>
        </authorList>
    </citation>
    <scope>NUCLEOTIDE SEQUENCE [LARGE SCALE GENOMIC DNA]</scope>
    <source>
        <strain evidence="1 2">S00202</strain>
    </source>
</reference>
<dbReference type="InterPro" id="IPR034122">
    <property type="entry name" value="Retropepsin-like_bacterial"/>
</dbReference>
<dbReference type="InterPro" id="IPR001969">
    <property type="entry name" value="Aspartic_peptidase_AS"/>
</dbReference>
<dbReference type="InterPro" id="IPR011969">
    <property type="entry name" value="Clan_AA_Asp_peptidase_C"/>
</dbReference>
<dbReference type="Pfam" id="PF13975">
    <property type="entry name" value="gag-asp_proteas"/>
    <property type="match status" value="1"/>
</dbReference>
<dbReference type="AlphaFoldDB" id="A0A7X0BNY8"/>
<dbReference type="CDD" id="cd05483">
    <property type="entry name" value="retropepsin_like_bacteria"/>
    <property type="match status" value="1"/>
</dbReference>
<dbReference type="GO" id="GO:0006508">
    <property type="term" value="P:proteolysis"/>
    <property type="evidence" value="ECO:0007669"/>
    <property type="project" value="UniProtKB-KW"/>
</dbReference>
<dbReference type="InterPro" id="IPR021109">
    <property type="entry name" value="Peptidase_aspartic_dom_sf"/>
</dbReference>
<keyword evidence="1" id="KW-0645">Protease</keyword>
<evidence type="ECO:0000313" key="1">
    <source>
        <dbReference type="EMBL" id="MBB6340167.1"/>
    </source>
</evidence>
<dbReference type="NCBIfam" id="TIGR02281">
    <property type="entry name" value="clan_AA_DTGA"/>
    <property type="match status" value="1"/>
</dbReference>
<dbReference type="EMBL" id="JACHLL010000001">
    <property type="protein sequence ID" value="MBB6340167.1"/>
    <property type="molecule type" value="Genomic_DNA"/>
</dbReference>
<keyword evidence="1" id="KW-0378">Hydrolase</keyword>
<accession>A0A7X0BNY8</accession>
<dbReference type="GO" id="GO:0004190">
    <property type="term" value="F:aspartic-type endopeptidase activity"/>
    <property type="evidence" value="ECO:0007669"/>
    <property type="project" value="InterPro"/>
</dbReference>
<dbReference type="PROSITE" id="PS00141">
    <property type="entry name" value="ASP_PROTEASE"/>
    <property type="match status" value="1"/>
</dbReference>
<gene>
    <name evidence="1" type="ORF">HNP49_000317</name>
</gene>
<organism evidence="1 2">
    <name type="scientific">Pseudomonas fluvialis</name>
    <dbReference type="NCBI Taxonomy" id="1793966"/>
    <lineage>
        <taxon>Bacteria</taxon>
        <taxon>Pseudomonadati</taxon>
        <taxon>Pseudomonadota</taxon>
        <taxon>Gammaproteobacteria</taxon>
        <taxon>Pseudomonadales</taxon>
        <taxon>Pseudomonadaceae</taxon>
        <taxon>Pseudomonas</taxon>
    </lineage>
</organism>